<evidence type="ECO:0000256" key="7">
    <source>
        <dbReference type="ARBA" id="ARBA00044236"/>
    </source>
</evidence>
<dbReference type="InterPro" id="IPR042529">
    <property type="entry name" value="IF_2B-like_C"/>
</dbReference>
<comment type="similarity">
    <text evidence="2 9">Belongs to the eIF-2B alpha/beta/delta subunits family.</text>
</comment>
<dbReference type="GO" id="GO:0005085">
    <property type="term" value="F:guanyl-nucleotide exchange factor activity"/>
    <property type="evidence" value="ECO:0007669"/>
    <property type="project" value="TreeGrafter"/>
</dbReference>
<evidence type="ECO:0000256" key="10">
    <source>
        <dbReference type="SAM" id="MobiDB-lite"/>
    </source>
</evidence>
<evidence type="ECO:0000256" key="6">
    <source>
        <dbReference type="ARBA" id="ARBA00044208"/>
    </source>
</evidence>
<dbReference type="GO" id="GO:0016740">
    <property type="term" value="F:transferase activity"/>
    <property type="evidence" value="ECO:0007669"/>
    <property type="project" value="UniProtKB-KW"/>
</dbReference>
<feature type="region of interest" description="Disordered" evidence="10">
    <location>
        <begin position="1"/>
        <end position="22"/>
    </location>
</feature>
<comment type="subunit">
    <text evidence="8">Component of the translation initiation factor 2B (eIF2B) complex which is a heterodecamer of two sets of five different subunits: alpha, beta, gamma, delta and epsilon. Subunits alpha, beta and delta comprise a regulatory subcomplex and subunits epsilon and gamma comprise a catalytic subcomplex. Within the complex, the hexameric regulatory complex resides at the center, with the two heterodimeric catalytic subcomplexes bound on opposite sides.</text>
</comment>
<feature type="region of interest" description="Disordered" evidence="10">
    <location>
        <begin position="280"/>
        <end position="301"/>
    </location>
</feature>
<gene>
    <name evidence="11" type="ORF">IE81DRAFT_230684</name>
</gene>
<dbReference type="STRING" id="1522189.A0A316W644"/>
<evidence type="ECO:0000256" key="2">
    <source>
        <dbReference type="ARBA" id="ARBA00007251"/>
    </source>
</evidence>
<dbReference type="InterPro" id="IPR051501">
    <property type="entry name" value="eIF2B_alpha/beta/delta"/>
</dbReference>
<protein>
    <recommendedName>
        <fullName evidence="6">Translation initiation factor eIF2B subunit alpha</fullName>
    </recommendedName>
    <alternativeName>
        <fullName evidence="7">eIF2B GDP-GTP exchange factor subunit alpha</fullName>
    </alternativeName>
</protein>
<dbReference type="PANTHER" id="PTHR45860">
    <property type="entry name" value="TRANSLATION INITIATION FACTOR EIF-2B SUBUNIT ALPHA"/>
    <property type="match status" value="1"/>
</dbReference>
<evidence type="ECO:0000256" key="4">
    <source>
        <dbReference type="ARBA" id="ARBA00022540"/>
    </source>
</evidence>
<evidence type="ECO:0000256" key="9">
    <source>
        <dbReference type="RuleBase" id="RU003814"/>
    </source>
</evidence>
<dbReference type="RefSeq" id="XP_025372294.1">
    <property type="nucleotide sequence ID" value="XM_025511121.1"/>
</dbReference>
<reference evidence="11 12" key="1">
    <citation type="journal article" date="2018" name="Mol. Biol. Evol.">
        <title>Broad Genomic Sampling Reveals a Smut Pathogenic Ancestry of the Fungal Clade Ustilaginomycotina.</title>
        <authorList>
            <person name="Kijpornyongpan T."/>
            <person name="Mondo S.J."/>
            <person name="Barry K."/>
            <person name="Sandor L."/>
            <person name="Lee J."/>
            <person name="Lipzen A."/>
            <person name="Pangilinan J."/>
            <person name="LaButti K."/>
            <person name="Hainaut M."/>
            <person name="Henrissat B."/>
            <person name="Grigoriev I.V."/>
            <person name="Spatafora J.W."/>
            <person name="Aime M.C."/>
        </authorList>
    </citation>
    <scope>NUCLEOTIDE SEQUENCE [LARGE SCALE GENOMIC DNA]</scope>
    <source>
        <strain evidence="11 12">MCA 4658</strain>
    </source>
</reference>
<dbReference type="InParanoid" id="A0A316W644"/>
<evidence type="ECO:0000256" key="3">
    <source>
        <dbReference type="ARBA" id="ARBA00022490"/>
    </source>
</evidence>
<dbReference type="GO" id="GO:0003743">
    <property type="term" value="F:translation initiation factor activity"/>
    <property type="evidence" value="ECO:0007669"/>
    <property type="project" value="UniProtKB-KW"/>
</dbReference>
<evidence type="ECO:0000313" key="12">
    <source>
        <dbReference type="Proteomes" id="UP000245783"/>
    </source>
</evidence>
<evidence type="ECO:0000256" key="8">
    <source>
        <dbReference type="ARBA" id="ARBA00046432"/>
    </source>
</evidence>
<evidence type="ECO:0000313" key="11">
    <source>
        <dbReference type="EMBL" id="PWN45134.1"/>
    </source>
</evidence>
<evidence type="ECO:0000256" key="5">
    <source>
        <dbReference type="ARBA" id="ARBA00022917"/>
    </source>
</evidence>
<accession>A0A316W644</accession>
<dbReference type="GeneID" id="37032991"/>
<dbReference type="FunCoup" id="A0A316W644">
    <property type="interactions" value="654"/>
</dbReference>
<dbReference type="InterPro" id="IPR000649">
    <property type="entry name" value="IF-2B-related"/>
</dbReference>
<dbReference type="Proteomes" id="UP000245783">
    <property type="component" value="Unassembled WGS sequence"/>
</dbReference>
<dbReference type="AlphaFoldDB" id="A0A316W644"/>
<evidence type="ECO:0000256" key="1">
    <source>
        <dbReference type="ARBA" id="ARBA00004514"/>
    </source>
</evidence>
<comment type="subcellular location">
    <subcellularLocation>
        <location evidence="1">Cytoplasm</location>
        <location evidence="1">Cytosol</location>
    </subcellularLocation>
</comment>
<dbReference type="OrthoDB" id="10249309at2759"/>
<keyword evidence="3" id="KW-0963">Cytoplasm</keyword>
<dbReference type="Gene3D" id="1.20.120.1070">
    <property type="entry name" value="Translation initiation factor eIF-2B, N-terminal domain"/>
    <property type="match status" value="1"/>
</dbReference>
<keyword evidence="5" id="KW-0648">Protein biosynthesis</keyword>
<dbReference type="SUPFAM" id="SSF100950">
    <property type="entry name" value="NagB/RpiA/CoA transferase-like"/>
    <property type="match status" value="1"/>
</dbReference>
<dbReference type="InterPro" id="IPR042528">
    <property type="entry name" value="elF-2B_alpha_N"/>
</dbReference>
<dbReference type="Pfam" id="PF01008">
    <property type="entry name" value="IF-2B"/>
    <property type="match status" value="1"/>
</dbReference>
<organism evidence="11 12">
    <name type="scientific">Ceraceosorus guamensis</name>
    <dbReference type="NCBI Taxonomy" id="1522189"/>
    <lineage>
        <taxon>Eukaryota</taxon>
        <taxon>Fungi</taxon>
        <taxon>Dikarya</taxon>
        <taxon>Basidiomycota</taxon>
        <taxon>Ustilaginomycotina</taxon>
        <taxon>Exobasidiomycetes</taxon>
        <taxon>Ceraceosorales</taxon>
        <taxon>Ceraceosoraceae</taxon>
        <taxon>Ceraceosorus</taxon>
    </lineage>
</organism>
<dbReference type="InterPro" id="IPR037171">
    <property type="entry name" value="NagB/RpiA_transferase-like"/>
</dbReference>
<dbReference type="PANTHER" id="PTHR45860:SF1">
    <property type="entry name" value="TRANSLATION INITIATION FACTOR EIF-2B SUBUNIT ALPHA"/>
    <property type="match status" value="1"/>
</dbReference>
<dbReference type="GO" id="GO:0005851">
    <property type="term" value="C:eukaryotic translation initiation factor 2B complex"/>
    <property type="evidence" value="ECO:0007669"/>
    <property type="project" value="TreeGrafter"/>
</dbReference>
<keyword evidence="4" id="KW-0396">Initiation factor</keyword>
<dbReference type="Gene3D" id="3.40.50.10470">
    <property type="entry name" value="Translation initiation factor eif-2b, domain 2"/>
    <property type="match status" value="1"/>
</dbReference>
<sequence>MALAPLHDAESKETGRSGSSVKTASFDVHSSYQAHLASSADMPMPIAAMLSLCDLISMTSVQTTTELTTLLKKASEELKDALSNPVPATAGLDLFARLVGAMAWGDREFEEMKRDLIAVAREYAGKTVPLCRDVIAKRAMSFIKDDAVILTHSYSRVVMHILLAAAEAGRRPSVYVTEARPMGLGIKTYNELQAAGIPCTVVCDSAAAYIMSKVDLVLVGAEGVCESGGLLNAVGTLQLALIAKASDRPCYAAAESFKFLRVFPLSQHDVPTSRRHILPLTPPEAPSDAKGSASGRIGGGASEHRMTQAMEDLNPLVDYTPPHLLAALFSDVGVLATSSGVGDALLSVYGGAD</sequence>
<keyword evidence="11" id="KW-0808">Transferase</keyword>
<dbReference type="GO" id="GO:0005829">
    <property type="term" value="C:cytosol"/>
    <property type="evidence" value="ECO:0007669"/>
    <property type="project" value="UniProtKB-SubCell"/>
</dbReference>
<keyword evidence="12" id="KW-1185">Reference proteome</keyword>
<dbReference type="EMBL" id="KZ819357">
    <property type="protein sequence ID" value="PWN45134.1"/>
    <property type="molecule type" value="Genomic_DNA"/>
</dbReference>
<name>A0A316W644_9BASI</name>
<proteinExistence type="inferred from homology"/>